<dbReference type="EMBL" id="RQFK01000014">
    <property type="protein sequence ID" value="TGK84602.1"/>
    <property type="molecule type" value="Genomic_DNA"/>
</dbReference>
<name>A0A4R9IDC7_9LEPT</name>
<dbReference type="PANTHER" id="PTHR43798">
    <property type="entry name" value="MONOACYLGLYCEROL LIPASE"/>
    <property type="match status" value="1"/>
</dbReference>
<sequence length="287" mass="33363">MEWKYGIIEREGFALQVAQNNTVGPPLFWIGSALYYPRVIPKEFTENYQITVVDQRGFAKRISGNIETKEDYALEKLLEDFAFIQTKLEIPSCPVIGHSGHGYMALSYAAKYPELVSHLVMISTGPSHGSPMLEAEVYFQREASDLRKKTNLENQIQFQKNIEETPSDFFIHYCVSLEAKGFYQIPFPSRKFWEGIHTNKLAFDHLFGEVFRDIVVSDYFQKLSIPILICMGKEDYQVAPYYTWDSILNEFPQIQMTVMEKSSHLPFLERPEEFLNQLKNWLGRNIN</sequence>
<dbReference type="RefSeq" id="WP_135600829.1">
    <property type="nucleotide sequence ID" value="NZ_RQFK01000014.1"/>
</dbReference>
<keyword evidence="4" id="KW-1185">Reference proteome</keyword>
<dbReference type="Gene3D" id="3.40.50.1820">
    <property type="entry name" value="alpha/beta hydrolase"/>
    <property type="match status" value="1"/>
</dbReference>
<proteinExistence type="predicted"/>
<gene>
    <name evidence="3" type="ORF">EHQ24_06320</name>
</gene>
<evidence type="ECO:0000256" key="1">
    <source>
        <dbReference type="ARBA" id="ARBA00022801"/>
    </source>
</evidence>
<dbReference type="GO" id="GO:0016020">
    <property type="term" value="C:membrane"/>
    <property type="evidence" value="ECO:0007669"/>
    <property type="project" value="TreeGrafter"/>
</dbReference>
<dbReference type="Proteomes" id="UP000298009">
    <property type="component" value="Unassembled WGS sequence"/>
</dbReference>
<dbReference type="GO" id="GO:0016787">
    <property type="term" value="F:hydrolase activity"/>
    <property type="evidence" value="ECO:0007669"/>
    <property type="project" value="UniProtKB-KW"/>
</dbReference>
<feature type="domain" description="AB hydrolase-1" evidence="2">
    <location>
        <begin position="31"/>
        <end position="271"/>
    </location>
</feature>
<protein>
    <submittedName>
        <fullName evidence="3">Alpha/beta hydrolase</fullName>
    </submittedName>
</protein>
<dbReference type="SUPFAM" id="SSF53474">
    <property type="entry name" value="alpha/beta-Hydrolases"/>
    <property type="match status" value="1"/>
</dbReference>
<keyword evidence="1 3" id="KW-0378">Hydrolase</keyword>
<reference evidence="3" key="1">
    <citation type="journal article" date="2019" name="PLoS Negl. Trop. Dis.">
        <title>Revisiting the worldwide diversity of Leptospira species in the environment.</title>
        <authorList>
            <person name="Vincent A.T."/>
            <person name="Schiettekatte O."/>
            <person name="Bourhy P."/>
            <person name="Veyrier F.J."/>
            <person name="Picardeau M."/>
        </authorList>
    </citation>
    <scope>NUCLEOTIDE SEQUENCE [LARGE SCALE GENOMIC DNA]</scope>
    <source>
        <strain evidence="3">201800287</strain>
    </source>
</reference>
<evidence type="ECO:0000313" key="3">
    <source>
        <dbReference type="EMBL" id="TGK84602.1"/>
    </source>
</evidence>
<dbReference type="OrthoDB" id="53505at2"/>
<evidence type="ECO:0000313" key="4">
    <source>
        <dbReference type="Proteomes" id="UP000298009"/>
    </source>
</evidence>
<dbReference type="AlphaFoldDB" id="A0A4R9IDC7"/>
<dbReference type="PANTHER" id="PTHR43798:SF31">
    <property type="entry name" value="AB HYDROLASE SUPERFAMILY PROTEIN YCLE"/>
    <property type="match status" value="1"/>
</dbReference>
<dbReference type="Pfam" id="PF00561">
    <property type="entry name" value="Abhydrolase_1"/>
    <property type="match status" value="1"/>
</dbReference>
<dbReference type="InterPro" id="IPR050266">
    <property type="entry name" value="AB_hydrolase_sf"/>
</dbReference>
<accession>A0A4R9IDC7</accession>
<dbReference type="InterPro" id="IPR000073">
    <property type="entry name" value="AB_hydrolase_1"/>
</dbReference>
<organism evidence="3 4">
    <name type="scientific">Leptospira noumeaensis</name>
    <dbReference type="NCBI Taxonomy" id="2484964"/>
    <lineage>
        <taxon>Bacteria</taxon>
        <taxon>Pseudomonadati</taxon>
        <taxon>Spirochaetota</taxon>
        <taxon>Spirochaetia</taxon>
        <taxon>Leptospirales</taxon>
        <taxon>Leptospiraceae</taxon>
        <taxon>Leptospira</taxon>
    </lineage>
</organism>
<dbReference type="InterPro" id="IPR029058">
    <property type="entry name" value="AB_hydrolase_fold"/>
</dbReference>
<comment type="caution">
    <text evidence="3">The sequence shown here is derived from an EMBL/GenBank/DDBJ whole genome shotgun (WGS) entry which is preliminary data.</text>
</comment>
<evidence type="ECO:0000259" key="2">
    <source>
        <dbReference type="Pfam" id="PF00561"/>
    </source>
</evidence>